<reference evidence="5" key="1">
    <citation type="submission" date="2013-08" db="EMBL/GenBank/DDBJ databases">
        <authorList>
            <person name="Mendez C."/>
            <person name="Richter M."/>
            <person name="Ferrer M."/>
            <person name="Sanchez J."/>
        </authorList>
    </citation>
    <scope>NUCLEOTIDE SEQUENCE</scope>
</reference>
<sequence length="241" mass="24546">MVAAIKGFGAEVSLHAAGRQANARSAVALMTLGVRGGGQVEIRAAGPDAAAAIDAVEAVLSAAEPVTVSNMPSSAPATTPASSPRVQPQPVRPGAVLRGVVASRGFAVGRAAVLRVREIALEEGGAGFEHEARALDRAQGLVRAALEQARIGAAGPTAEVIEAHLALLADPHLQSQALNWIGKGKSAGYAWRTAIRESVAALRALGDVRLAERADDLTDLERQVLVALAGEQAPPVPALPS</sequence>
<feature type="non-terminal residue" evidence="5">
    <location>
        <position position="241"/>
    </location>
</feature>
<evidence type="ECO:0000256" key="3">
    <source>
        <dbReference type="SAM" id="MobiDB-lite"/>
    </source>
</evidence>
<dbReference type="AlphaFoldDB" id="T1AG35"/>
<gene>
    <name evidence="5" type="ORF">B1A_16646</name>
</gene>
<feature type="region of interest" description="Disordered" evidence="3">
    <location>
        <begin position="68"/>
        <end position="90"/>
    </location>
</feature>
<evidence type="ECO:0000259" key="4">
    <source>
        <dbReference type="PROSITE" id="PS51350"/>
    </source>
</evidence>
<dbReference type="InterPro" id="IPR050499">
    <property type="entry name" value="PEP-utilizing_PTS_enzyme"/>
</dbReference>
<dbReference type="EC" id="2.7.-.-" evidence="5"/>
<comment type="caution">
    <text evidence="5">The sequence shown here is derived from an EMBL/GenBank/DDBJ whole genome shotgun (WGS) entry which is preliminary data.</text>
</comment>
<dbReference type="InterPro" id="IPR036618">
    <property type="entry name" value="PtsI_HPr-bd_sf"/>
</dbReference>
<evidence type="ECO:0000256" key="1">
    <source>
        <dbReference type="ARBA" id="ARBA00007837"/>
    </source>
</evidence>
<dbReference type="Gene3D" id="1.10.274.10">
    <property type="entry name" value="PtsI, HPr-binding domain"/>
    <property type="match status" value="1"/>
</dbReference>
<dbReference type="Pfam" id="PF05524">
    <property type="entry name" value="PEP-utilisers_N"/>
    <property type="match status" value="1"/>
</dbReference>
<dbReference type="SUPFAM" id="SSF47831">
    <property type="entry name" value="Enzyme I of the PEP:sugar phosphotransferase system HPr-binding (sub)domain"/>
    <property type="match status" value="1"/>
</dbReference>
<dbReference type="InterPro" id="IPR000032">
    <property type="entry name" value="HPr-like"/>
</dbReference>
<dbReference type="Pfam" id="PF00381">
    <property type="entry name" value="PTS-HPr"/>
    <property type="match status" value="1"/>
</dbReference>
<dbReference type="EMBL" id="AUZX01012230">
    <property type="protein sequence ID" value="EQD39989.1"/>
    <property type="molecule type" value="Genomic_DNA"/>
</dbReference>
<dbReference type="Gene3D" id="3.50.30.10">
    <property type="entry name" value="Phosphohistidine domain"/>
    <property type="match status" value="1"/>
</dbReference>
<dbReference type="PROSITE" id="PS51350">
    <property type="entry name" value="PTS_HPR_DOM"/>
    <property type="match status" value="1"/>
</dbReference>
<keyword evidence="2 5" id="KW-0808">Transferase</keyword>
<dbReference type="PANTHER" id="PTHR46244:SF6">
    <property type="entry name" value="PHOSPHOENOLPYRUVATE-PROTEIN PHOSPHOTRANSFERASE"/>
    <property type="match status" value="1"/>
</dbReference>
<dbReference type="Gene3D" id="3.30.1340.10">
    <property type="entry name" value="HPr-like"/>
    <property type="match status" value="1"/>
</dbReference>
<reference evidence="5" key="2">
    <citation type="journal article" date="2014" name="ISME J.">
        <title>Microbial stratification in low pH oxic and suboxic macroscopic growths along an acid mine drainage.</title>
        <authorList>
            <person name="Mendez-Garcia C."/>
            <person name="Mesa V."/>
            <person name="Sprenger R.R."/>
            <person name="Richter M."/>
            <person name="Diez M.S."/>
            <person name="Solano J."/>
            <person name="Bargiela R."/>
            <person name="Golyshina O.V."/>
            <person name="Manteca A."/>
            <person name="Ramos J.L."/>
            <person name="Gallego J.R."/>
            <person name="Llorente I."/>
            <person name="Martins Dos Santos V.A."/>
            <person name="Jensen O.N."/>
            <person name="Pelaez A.I."/>
            <person name="Sanchez J."/>
            <person name="Ferrer M."/>
        </authorList>
    </citation>
    <scope>NUCLEOTIDE SEQUENCE</scope>
</reference>
<comment type="similarity">
    <text evidence="1">Belongs to the PEP-utilizing enzyme family.</text>
</comment>
<evidence type="ECO:0000256" key="2">
    <source>
        <dbReference type="ARBA" id="ARBA00022679"/>
    </source>
</evidence>
<dbReference type="PRINTS" id="PR00107">
    <property type="entry name" value="PHOSPHOCPHPR"/>
</dbReference>
<dbReference type="GO" id="GO:0009401">
    <property type="term" value="P:phosphoenolpyruvate-dependent sugar phosphotransferase system"/>
    <property type="evidence" value="ECO:0007669"/>
    <property type="project" value="InterPro"/>
</dbReference>
<organism evidence="5">
    <name type="scientific">mine drainage metagenome</name>
    <dbReference type="NCBI Taxonomy" id="410659"/>
    <lineage>
        <taxon>unclassified sequences</taxon>
        <taxon>metagenomes</taxon>
        <taxon>ecological metagenomes</taxon>
    </lineage>
</organism>
<evidence type="ECO:0000313" key="5">
    <source>
        <dbReference type="EMBL" id="EQD39989.1"/>
    </source>
</evidence>
<dbReference type="NCBIfam" id="TIGR01003">
    <property type="entry name" value="PTS_HPr_family"/>
    <property type="match status" value="1"/>
</dbReference>
<accession>T1AG35</accession>
<dbReference type="PANTHER" id="PTHR46244">
    <property type="entry name" value="PHOSPHOENOLPYRUVATE-PROTEIN PHOSPHOTRANSFERASE"/>
    <property type="match status" value="1"/>
</dbReference>
<dbReference type="InterPro" id="IPR035895">
    <property type="entry name" value="HPr-like_sf"/>
</dbReference>
<protein>
    <submittedName>
        <fullName evidence="5">Protein containing Phosphotransferase system, PEP-utilizing enzyme</fullName>
        <ecNumber evidence="5">2.7.-.-</ecNumber>
    </submittedName>
</protein>
<feature type="domain" description="HPr" evidence="4">
    <location>
        <begin position="1"/>
        <end position="67"/>
    </location>
</feature>
<dbReference type="GO" id="GO:0016740">
    <property type="term" value="F:transferase activity"/>
    <property type="evidence" value="ECO:0007669"/>
    <property type="project" value="UniProtKB-KW"/>
</dbReference>
<feature type="compositionally biased region" description="Low complexity" evidence="3">
    <location>
        <begin position="72"/>
        <end position="84"/>
    </location>
</feature>
<proteinExistence type="inferred from homology"/>
<dbReference type="SUPFAM" id="SSF55594">
    <property type="entry name" value="HPr-like"/>
    <property type="match status" value="1"/>
</dbReference>
<name>T1AG35_9ZZZZ</name>
<dbReference type="InterPro" id="IPR008731">
    <property type="entry name" value="PTS_EIN"/>
</dbReference>